<dbReference type="PROSITE" id="PS00409">
    <property type="entry name" value="PROKAR_NTER_METHYL"/>
    <property type="match status" value="1"/>
</dbReference>
<keyword evidence="1" id="KW-0472">Membrane</keyword>
<dbReference type="GO" id="GO:0043683">
    <property type="term" value="P:type IV pilus assembly"/>
    <property type="evidence" value="ECO:0007669"/>
    <property type="project" value="InterPro"/>
</dbReference>
<dbReference type="InterPro" id="IPR012902">
    <property type="entry name" value="N_methyl_site"/>
</dbReference>
<dbReference type="AlphaFoldDB" id="A0A317MRH8"/>
<dbReference type="InterPro" id="IPR045584">
    <property type="entry name" value="Pilin-like"/>
</dbReference>
<protein>
    <submittedName>
        <fullName evidence="2">Type IV pilus assembly protein PilE</fullName>
    </submittedName>
</protein>
<dbReference type="Pfam" id="PF07963">
    <property type="entry name" value="N_methyl"/>
    <property type="match status" value="1"/>
</dbReference>
<dbReference type="SUPFAM" id="SSF54523">
    <property type="entry name" value="Pili subunits"/>
    <property type="match status" value="1"/>
</dbReference>
<dbReference type="Pfam" id="PF16732">
    <property type="entry name" value="ComP_DUS"/>
    <property type="match status" value="1"/>
</dbReference>
<dbReference type="Proteomes" id="UP000246569">
    <property type="component" value="Unassembled WGS sequence"/>
</dbReference>
<evidence type="ECO:0000313" key="3">
    <source>
        <dbReference type="Proteomes" id="UP000246569"/>
    </source>
</evidence>
<dbReference type="InterPro" id="IPR031982">
    <property type="entry name" value="PilE-like"/>
</dbReference>
<reference evidence="2 3" key="1">
    <citation type="submission" date="2018-05" db="EMBL/GenBank/DDBJ databases">
        <title>Genomic Encyclopedia of Type Strains, Phase IV (KMG-IV): sequencing the most valuable type-strain genomes for metagenomic binning, comparative biology and taxonomic classification.</title>
        <authorList>
            <person name="Goeker M."/>
        </authorList>
    </citation>
    <scope>NUCLEOTIDE SEQUENCE [LARGE SCALE GENOMIC DNA]</scope>
    <source>
        <strain evidence="2 3">DSM 23606</strain>
    </source>
</reference>
<dbReference type="Gene3D" id="3.30.700.10">
    <property type="entry name" value="Glycoprotein, Type 4 Pilin"/>
    <property type="match status" value="1"/>
</dbReference>
<gene>
    <name evidence="2" type="ORF">C7443_11182</name>
</gene>
<dbReference type="NCBIfam" id="TIGR02532">
    <property type="entry name" value="IV_pilin_GFxxxE"/>
    <property type="match status" value="1"/>
</dbReference>
<comment type="caution">
    <text evidence="2">The sequence shown here is derived from an EMBL/GenBank/DDBJ whole genome shotgun (WGS) entry which is preliminary data.</text>
</comment>
<sequence length="148" mass="15551">MNYHPSHSQQGFTLIELMIVVAIVGVLAAIAYPAYTDSVRKSRRADAKAGLLEDAGFMERYYSTNFRYTAAAGGSTGPTLPVPQVPRETGAAVTYNLSLQAVSDSSYTLQAVPTGAQTGDRCGTLTLTHLGVRGVSGASSGVTTTDCW</sequence>
<proteinExistence type="predicted"/>
<keyword evidence="1" id="KW-1133">Transmembrane helix</keyword>
<accession>A0A317MRH8</accession>
<evidence type="ECO:0000313" key="2">
    <source>
        <dbReference type="EMBL" id="PWV59311.1"/>
    </source>
</evidence>
<organism evidence="2 3">
    <name type="scientific">Plasticicumulans acidivorans</name>
    <dbReference type="NCBI Taxonomy" id="886464"/>
    <lineage>
        <taxon>Bacteria</taxon>
        <taxon>Pseudomonadati</taxon>
        <taxon>Pseudomonadota</taxon>
        <taxon>Gammaproteobacteria</taxon>
        <taxon>Candidatus Competibacteraceae</taxon>
        <taxon>Plasticicumulans</taxon>
    </lineage>
</organism>
<evidence type="ECO:0000256" key="1">
    <source>
        <dbReference type="SAM" id="Phobius"/>
    </source>
</evidence>
<keyword evidence="1" id="KW-0812">Transmembrane</keyword>
<dbReference type="EMBL" id="QGTJ01000011">
    <property type="protein sequence ID" value="PWV59311.1"/>
    <property type="molecule type" value="Genomic_DNA"/>
</dbReference>
<keyword evidence="3" id="KW-1185">Reference proteome</keyword>
<feature type="transmembrane region" description="Helical" evidence="1">
    <location>
        <begin position="12"/>
        <end position="35"/>
    </location>
</feature>
<dbReference type="PANTHER" id="PTHR30093">
    <property type="entry name" value="GENERAL SECRETION PATHWAY PROTEIN G"/>
    <property type="match status" value="1"/>
</dbReference>
<name>A0A317MRH8_9GAMM</name>
<dbReference type="RefSeq" id="WP_281279421.1">
    <property type="nucleotide sequence ID" value="NZ_QGTJ01000011.1"/>
</dbReference>
<dbReference type="PANTHER" id="PTHR30093:SF47">
    <property type="entry name" value="TYPE IV PILUS NON-CORE MINOR PILIN PILE"/>
    <property type="match status" value="1"/>
</dbReference>